<evidence type="ECO:0000313" key="2">
    <source>
        <dbReference type="Proteomes" id="UP001230978"/>
    </source>
</evidence>
<name>A0ABY8Q5X1_9RHOB</name>
<reference evidence="1 2" key="1">
    <citation type="submission" date="2023-04" db="EMBL/GenBank/DDBJ databases">
        <title>YMD61, complete Genome.</title>
        <authorList>
            <person name="Zhang J."/>
        </authorList>
    </citation>
    <scope>NUCLEOTIDE SEQUENCE [LARGE SCALE GENOMIC DNA]</scope>
    <source>
        <strain evidence="1 2">YMD61</strain>
    </source>
</reference>
<dbReference type="RefSeq" id="WP_281466409.1">
    <property type="nucleotide sequence ID" value="NZ_CP124535.1"/>
</dbReference>
<organism evidence="1 2">
    <name type="scientific">Fuscovulum ytuae</name>
    <dbReference type="NCBI Taxonomy" id="3042299"/>
    <lineage>
        <taxon>Bacteria</taxon>
        <taxon>Pseudomonadati</taxon>
        <taxon>Pseudomonadota</taxon>
        <taxon>Alphaproteobacteria</taxon>
        <taxon>Rhodobacterales</taxon>
        <taxon>Paracoccaceae</taxon>
        <taxon>Fuscovulum</taxon>
    </lineage>
</organism>
<proteinExistence type="predicted"/>
<dbReference type="EMBL" id="CP124535">
    <property type="protein sequence ID" value="WGV16250.1"/>
    <property type="molecule type" value="Genomic_DNA"/>
</dbReference>
<protein>
    <submittedName>
        <fullName evidence="1">DUF3563 domain-containing protein</fullName>
    </submittedName>
</protein>
<sequence>MFEQVKKFVRAFHLPTVEELEREYLNGAANRVDLEFRQRQIDRGMFRNMGM</sequence>
<evidence type="ECO:0000313" key="1">
    <source>
        <dbReference type="EMBL" id="WGV16250.1"/>
    </source>
</evidence>
<gene>
    <name evidence="1" type="ORF">QF092_00080</name>
</gene>
<keyword evidence="2" id="KW-1185">Reference proteome</keyword>
<dbReference type="Proteomes" id="UP001230978">
    <property type="component" value="Chromosome"/>
</dbReference>
<accession>A0ABY8Q5X1</accession>